<protein>
    <recommendedName>
        <fullName evidence="5">Secoisolariciresinol dehydrogenase-like</fullName>
    </recommendedName>
</protein>
<dbReference type="FunFam" id="3.40.50.720:FF:000084">
    <property type="entry name" value="Short-chain dehydrogenase reductase"/>
    <property type="match status" value="1"/>
</dbReference>
<dbReference type="Proteomes" id="UP001279734">
    <property type="component" value="Unassembled WGS sequence"/>
</dbReference>
<accession>A0AAD3SER7</accession>
<keyword evidence="4" id="KW-1185">Reference proteome</keyword>
<keyword evidence="2" id="KW-0560">Oxidoreductase</keyword>
<evidence type="ECO:0000313" key="3">
    <source>
        <dbReference type="EMBL" id="GMH09978.1"/>
    </source>
</evidence>
<sequence>MSNSAAVSSKRLDGKVAIITGGASGIGACAAKLFVYHGAKVIIADLQDELGLSLCKDLGFENTTYVRCDVTNESDVQNLVEAAVSKYGRLDIMYSNAGIGGRFDTTTILEAESEDFKRVLEVNLHGGFLCAKHAARGYGPGKKGVIIFTASNVSVTSGLTPLAYAVSKVAIVGLARNLCVDLGKHGIRVNCISPSIVSTPLALSALGIDKRTMDELYESFSILKGAVLEMDDVANTALYLASDESKIISGQNIVIDGGYGTTNLAFNTKLKELLSSK</sequence>
<evidence type="ECO:0008006" key="5">
    <source>
        <dbReference type="Google" id="ProtNLM"/>
    </source>
</evidence>
<dbReference type="GO" id="GO:0016491">
    <property type="term" value="F:oxidoreductase activity"/>
    <property type="evidence" value="ECO:0007669"/>
    <property type="project" value="UniProtKB-KW"/>
</dbReference>
<organism evidence="3 4">
    <name type="scientific">Nepenthes gracilis</name>
    <name type="common">Slender pitcher plant</name>
    <dbReference type="NCBI Taxonomy" id="150966"/>
    <lineage>
        <taxon>Eukaryota</taxon>
        <taxon>Viridiplantae</taxon>
        <taxon>Streptophyta</taxon>
        <taxon>Embryophyta</taxon>
        <taxon>Tracheophyta</taxon>
        <taxon>Spermatophyta</taxon>
        <taxon>Magnoliopsida</taxon>
        <taxon>eudicotyledons</taxon>
        <taxon>Gunneridae</taxon>
        <taxon>Pentapetalae</taxon>
        <taxon>Caryophyllales</taxon>
        <taxon>Nepenthaceae</taxon>
        <taxon>Nepenthes</taxon>
    </lineage>
</organism>
<dbReference type="InterPro" id="IPR002347">
    <property type="entry name" value="SDR_fam"/>
</dbReference>
<comment type="caution">
    <text evidence="3">The sequence shown here is derived from an EMBL/GenBank/DDBJ whole genome shotgun (WGS) entry which is preliminary data.</text>
</comment>
<dbReference type="SUPFAM" id="SSF51735">
    <property type="entry name" value="NAD(P)-binding Rossmann-fold domains"/>
    <property type="match status" value="1"/>
</dbReference>
<dbReference type="PANTHER" id="PTHR43180:SF61">
    <property type="entry name" value="SECOISOLARICIRESINOL DEHYDROGENASE"/>
    <property type="match status" value="1"/>
</dbReference>
<evidence type="ECO:0000256" key="1">
    <source>
        <dbReference type="ARBA" id="ARBA00006484"/>
    </source>
</evidence>
<dbReference type="EMBL" id="BSYO01000009">
    <property type="protein sequence ID" value="GMH09978.1"/>
    <property type="molecule type" value="Genomic_DNA"/>
</dbReference>
<comment type="similarity">
    <text evidence="1">Belongs to the short-chain dehydrogenases/reductases (SDR) family.</text>
</comment>
<dbReference type="Gene3D" id="3.40.50.720">
    <property type="entry name" value="NAD(P)-binding Rossmann-like Domain"/>
    <property type="match status" value="1"/>
</dbReference>
<gene>
    <name evidence="3" type="ORF">Nepgr_011819</name>
</gene>
<evidence type="ECO:0000256" key="2">
    <source>
        <dbReference type="ARBA" id="ARBA00023002"/>
    </source>
</evidence>
<dbReference type="InterPro" id="IPR036291">
    <property type="entry name" value="NAD(P)-bd_dom_sf"/>
</dbReference>
<dbReference type="Pfam" id="PF13561">
    <property type="entry name" value="adh_short_C2"/>
    <property type="match status" value="1"/>
</dbReference>
<dbReference type="PRINTS" id="PR00080">
    <property type="entry name" value="SDRFAMILY"/>
</dbReference>
<name>A0AAD3SER7_NEPGR</name>
<dbReference type="PRINTS" id="PR00081">
    <property type="entry name" value="GDHRDH"/>
</dbReference>
<reference evidence="3" key="1">
    <citation type="submission" date="2023-05" db="EMBL/GenBank/DDBJ databases">
        <title>Nepenthes gracilis genome sequencing.</title>
        <authorList>
            <person name="Fukushima K."/>
        </authorList>
    </citation>
    <scope>NUCLEOTIDE SEQUENCE</scope>
    <source>
        <strain evidence="3">SING2019-196</strain>
    </source>
</reference>
<dbReference type="PANTHER" id="PTHR43180">
    <property type="entry name" value="3-OXOACYL-(ACYL-CARRIER-PROTEIN) REDUCTASE (AFU_ORTHOLOGUE AFUA_6G11210)"/>
    <property type="match status" value="1"/>
</dbReference>
<dbReference type="AlphaFoldDB" id="A0AAD3SER7"/>
<evidence type="ECO:0000313" key="4">
    <source>
        <dbReference type="Proteomes" id="UP001279734"/>
    </source>
</evidence>
<proteinExistence type="inferred from homology"/>